<gene>
    <name evidence="3" type="ORF">KFE25_001402</name>
</gene>
<organism evidence="3 4">
    <name type="scientific">Diacronema lutheri</name>
    <name type="common">Unicellular marine alga</name>
    <name type="synonym">Monochrysis lutheri</name>
    <dbReference type="NCBI Taxonomy" id="2081491"/>
    <lineage>
        <taxon>Eukaryota</taxon>
        <taxon>Haptista</taxon>
        <taxon>Haptophyta</taxon>
        <taxon>Pavlovophyceae</taxon>
        <taxon>Pavlovales</taxon>
        <taxon>Pavlovaceae</taxon>
        <taxon>Diacronema</taxon>
    </lineage>
</organism>
<evidence type="ECO:0000313" key="4">
    <source>
        <dbReference type="Proteomes" id="UP000751190"/>
    </source>
</evidence>
<keyword evidence="4" id="KW-1185">Reference proteome</keyword>
<keyword evidence="2" id="KW-0472">Membrane</keyword>
<dbReference type="OrthoDB" id="10554951at2759"/>
<evidence type="ECO:0000313" key="3">
    <source>
        <dbReference type="EMBL" id="KAG8461784.1"/>
    </source>
</evidence>
<feature type="compositionally biased region" description="Low complexity" evidence="1">
    <location>
        <begin position="479"/>
        <end position="489"/>
    </location>
</feature>
<reference evidence="3" key="1">
    <citation type="submission" date="2021-05" db="EMBL/GenBank/DDBJ databases">
        <title>The genome of the haptophyte Pavlova lutheri (Diacronema luteri, Pavlovales) - a model for lipid biosynthesis in eukaryotic algae.</title>
        <authorList>
            <person name="Hulatt C.J."/>
            <person name="Posewitz M.C."/>
        </authorList>
    </citation>
    <scope>NUCLEOTIDE SEQUENCE</scope>
    <source>
        <strain evidence="3">NIVA-4/92</strain>
    </source>
</reference>
<dbReference type="AlphaFoldDB" id="A0A8J6C6A5"/>
<evidence type="ECO:0000256" key="2">
    <source>
        <dbReference type="SAM" id="Phobius"/>
    </source>
</evidence>
<evidence type="ECO:0000256" key="1">
    <source>
        <dbReference type="SAM" id="MobiDB-lite"/>
    </source>
</evidence>
<accession>A0A8J6C6A5</accession>
<protein>
    <submittedName>
        <fullName evidence="3">Uncharacterized protein</fullName>
    </submittedName>
</protein>
<feature type="compositionally biased region" description="Gly residues" evidence="1">
    <location>
        <begin position="503"/>
        <end position="514"/>
    </location>
</feature>
<feature type="compositionally biased region" description="Low complexity" evidence="1">
    <location>
        <begin position="515"/>
        <end position="524"/>
    </location>
</feature>
<feature type="region of interest" description="Disordered" evidence="1">
    <location>
        <begin position="474"/>
        <end position="544"/>
    </location>
</feature>
<keyword evidence="2" id="KW-1133">Transmembrane helix</keyword>
<dbReference type="Proteomes" id="UP000751190">
    <property type="component" value="Unassembled WGS sequence"/>
</dbReference>
<feature type="region of interest" description="Disordered" evidence="1">
    <location>
        <begin position="194"/>
        <end position="218"/>
    </location>
</feature>
<name>A0A8J6C6A5_DIALT</name>
<feature type="transmembrane region" description="Helical" evidence="2">
    <location>
        <begin position="30"/>
        <end position="56"/>
    </location>
</feature>
<comment type="caution">
    <text evidence="3">The sequence shown here is derived from an EMBL/GenBank/DDBJ whole genome shotgun (WGS) entry which is preliminary data.</text>
</comment>
<keyword evidence="2" id="KW-0812">Transmembrane</keyword>
<sequence>MVSDTPLEGERVSRGCSAAWARRSRAQRRCALACAAACCALVVLAAWLAVVVANYAELARCVHIDVVRVNATSLCSETVYAYVELRTQSPSVFALRFGETRVALGASRAGRPAEPAARVVVPPFALVPGGADLALNVSVSIVGPDALGLFLNSSANGEPGVELRVAVRGSARTRALLGVELAVPFDRTIVLQSAAEPAAPHRGPQPDPAAAQRERDAAEARRLARCGSAQALSAPVRVANTSHEFKVLWASSERLHVAGFFDVFVASPAHVVVLPPLSAELCTRDARSGRLTSVAQLSTRAGSFVQRADAGASDGVVDVLMVAGGRNESALWEATSRILDHRFPPFFVRGSTDDELRSDASPLERPAGFNGATSACPLQRTLQGVSVKLSDGLIDSTHPHAAALVEFVACSWQQLHREGLRGLAPWHFGPACARALTPSGVDSIVPGIAGHISAVAPDAAPWLRLLGAAPPHAGPGPPAAAVGAHAGAPSTRGRARPGASAHGSGGGGSGGGGAAAAPRRAAAPIDLARSASPSAYAEVSFGRR</sequence>
<proteinExistence type="predicted"/>
<dbReference type="EMBL" id="JAGTXO010000024">
    <property type="protein sequence ID" value="KAG8461784.1"/>
    <property type="molecule type" value="Genomic_DNA"/>
</dbReference>